<dbReference type="InParanoid" id="A0A1V8SCL0"/>
<evidence type="ECO:0000313" key="1">
    <source>
        <dbReference type="EMBL" id="OQN96757.1"/>
    </source>
</evidence>
<reference evidence="2" key="1">
    <citation type="submission" date="2017-03" db="EMBL/GenBank/DDBJ databases">
        <title>Genomes of endolithic fungi from Antarctica.</title>
        <authorList>
            <person name="Coleine C."/>
            <person name="Masonjones S."/>
            <person name="Stajich J.E."/>
        </authorList>
    </citation>
    <scope>NUCLEOTIDE SEQUENCE [LARGE SCALE GENOMIC DNA]</scope>
    <source>
        <strain evidence="2">CCFEE 5527</strain>
    </source>
</reference>
<sequence>MDYRGDTLGLNTFLLAKAGRAKSGGAKQTLLTHWRGQFFWYIPDRSDDSSALDMYPCSILRAGYSGEASKKAFKTASYYGEWCALWRENQTLRQFLEARNRAMTRRNGGI</sequence>
<accession>A0A1V8SCL0</accession>
<dbReference type="Proteomes" id="UP000192596">
    <property type="component" value="Unassembled WGS sequence"/>
</dbReference>
<comment type="caution">
    <text evidence="1">The sequence shown here is derived from an EMBL/GenBank/DDBJ whole genome shotgun (WGS) entry which is preliminary data.</text>
</comment>
<evidence type="ECO:0000313" key="2">
    <source>
        <dbReference type="Proteomes" id="UP000192596"/>
    </source>
</evidence>
<dbReference type="AlphaFoldDB" id="A0A1V8SCL0"/>
<gene>
    <name evidence="1" type="ORF">B0A48_17181</name>
</gene>
<organism evidence="1 2">
    <name type="scientific">Cryoendolithus antarcticus</name>
    <dbReference type="NCBI Taxonomy" id="1507870"/>
    <lineage>
        <taxon>Eukaryota</taxon>
        <taxon>Fungi</taxon>
        <taxon>Dikarya</taxon>
        <taxon>Ascomycota</taxon>
        <taxon>Pezizomycotina</taxon>
        <taxon>Dothideomycetes</taxon>
        <taxon>Dothideomycetidae</taxon>
        <taxon>Cladosporiales</taxon>
        <taxon>Cladosporiaceae</taxon>
        <taxon>Cryoendolithus</taxon>
    </lineage>
</organism>
<keyword evidence="2" id="KW-1185">Reference proteome</keyword>
<name>A0A1V8SCL0_9PEZI</name>
<protein>
    <submittedName>
        <fullName evidence="1">Uncharacterized protein</fullName>
    </submittedName>
</protein>
<dbReference type="EMBL" id="NAJO01000062">
    <property type="protein sequence ID" value="OQN96757.1"/>
    <property type="molecule type" value="Genomic_DNA"/>
</dbReference>
<proteinExistence type="predicted"/>